<name>A0A2W4TT29_9CYAN</name>
<dbReference type="InterPro" id="IPR011050">
    <property type="entry name" value="Pectin_lyase_fold/virulence"/>
</dbReference>
<dbReference type="InterPro" id="IPR012334">
    <property type="entry name" value="Pectin_lyas_fold"/>
</dbReference>
<feature type="compositionally biased region" description="Polar residues" evidence="1">
    <location>
        <begin position="517"/>
        <end position="526"/>
    </location>
</feature>
<evidence type="ECO:0000256" key="1">
    <source>
        <dbReference type="SAM" id="MobiDB-lite"/>
    </source>
</evidence>
<dbReference type="AlphaFoldDB" id="A0A2W4TT29"/>
<dbReference type="SUPFAM" id="SSF51126">
    <property type="entry name" value="Pectin lyase-like"/>
    <property type="match status" value="3"/>
</dbReference>
<gene>
    <name evidence="2" type="ORF">DCF25_17835</name>
</gene>
<dbReference type="EMBL" id="QBMC01000153">
    <property type="protein sequence ID" value="PZO12296.1"/>
    <property type="molecule type" value="Genomic_DNA"/>
</dbReference>
<feature type="region of interest" description="Disordered" evidence="1">
    <location>
        <begin position="504"/>
        <end position="526"/>
    </location>
</feature>
<evidence type="ECO:0000313" key="3">
    <source>
        <dbReference type="Proteomes" id="UP000249354"/>
    </source>
</evidence>
<accession>A0A2W4TT29</accession>
<evidence type="ECO:0000313" key="2">
    <source>
        <dbReference type="EMBL" id="PZO12296.1"/>
    </source>
</evidence>
<reference evidence="2 3" key="2">
    <citation type="submission" date="2018-06" db="EMBL/GenBank/DDBJ databases">
        <title>Metagenomic assembly of (sub)arctic Cyanobacteria and their associated microbiome from non-axenic cultures.</title>
        <authorList>
            <person name="Baurain D."/>
        </authorList>
    </citation>
    <scope>NUCLEOTIDE SEQUENCE [LARGE SCALE GENOMIC DNA]</scope>
    <source>
        <strain evidence="2">ULC129bin1</strain>
    </source>
</reference>
<dbReference type="Proteomes" id="UP000249354">
    <property type="component" value="Unassembled WGS sequence"/>
</dbReference>
<organism evidence="2 3">
    <name type="scientific">Leptolyngbya foveolarum</name>
    <dbReference type="NCBI Taxonomy" id="47253"/>
    <lineage>
        <taxon>Bacteria</taxon>
        <taxon>Bacillati</taxon>
        <taxon>Cyanobacteriota</taxon>
        <taxon>Cyanophyceae</taxon>
        <taxon>Leptolyngbyales</taxon>
        <taxon>Leptolyngbyaceae</taxon>
        <taxon>Leptolyngbya group</taxon>
        <taxon>Leptolyngbya</taxon>
    </lineage>
</organism>
<evidence type="ECO:0008006" key="4">
    <source>
        <dbReference type="Google" id="ProtNLM"/>
    </source>
</evidence>
<reference evidence="3" key="1">
    <citation type="submission" date="2018-04" db="EMBL/GenBank/DDBJ databases">
        <authorList>
            <person name="Cornet L."/>
        </authorList>
    </citation>
    <scope>NUCLEOTIDE SEQUENCE [LARGE SCALE GENOMIC DNA]</scope>
</reference>
<sequence length="526" mass="52984">MLTISTPIGLQMGVTPAAIQVKGINHKTPFPLIGRDLGGINTLGRGQNVLLVGGNVELDGGGITLLTGRLQIAGLSEAGTISLSGDGGFLSAALPEGLARADVSLSKGTEIFASGSGESVNIAARHLTLSSEPRGRQNNQTAILAGALPGLPSPDQTGDINIDAVGDVRLIDSNIYSAIAAGAIRNAGDLNLNARSLYLTASAQIGAVGQGTGNSGNLNIEVADSILLDGKNSRADRLTGLYSLVGGLVSGTGSGQAGDLNIKTSSLDMLNGSLISSSTLGEGNAGNTTIVANERILVDGVNSVSGVASSISSSVEFSAKGDGGSIDITTPVLVIAKGGTILGRTQGDGNAGTILLKVNALEANNGGQVVTTSSTAGDAGNIEIFARDRIQLEGRDATYQDRVAITLFNALGGESSGIYANTNELSTGASGNIILQTNQLALSDTEQISASSQGTGVAGGLDITAEKVQLNSATTQAESRNGDRGNIRIATPILLLRDRSQITTNATTSATSGNKRLPSTATALTR</sequence>
<comment type="caution">
    <text evidence="2">The sequence shown here is derived from an EMBL/GenBank/DDBJ whole genome shotgun (WGS) entry which is preliminary data.</text>
</comment>
<feature type="compositionally biased region" description="Low complexity" evidence="1">
    <location>
        <begin position="504"/>
        <end position="514"/>
    </location>
</feature>
<dbReference type="Gene3D" id="2.160.20.10">
    <property type="entry name" value="Single-stranded right-handed beta-helix, Pectin lyase-like"/>
    <property type="match status" value="1"/>
</dbReference>
<proteinExistence type="predicted"/>
<protein>
    <recommendedName>
        <fullName evidence="4">Filamentous haemagglutinin FhaB/tRNA nuclease CdiA-like TPS domain-containing protein</fullName>
    </recommendedName>
</protein>